<keyword evidence="9" id="KW-1133">Transmembrane helix</keyword>
<dbReference type="Gene3D" id="3.30.565.10">
    <property type="entry name" value="Histidine kinase-like ATPase, C-terminal domain"/>
    <property type="match status" value="1"/>
</dbReference>
<keyword evidence="4" id="KW-0808">Transferase</keyword>
<proteinExistence type="predicted"/>
<dbReference type="InParanoid" id="A0LLQ1"/>
<evidence type="ECO:0000313" key="11">
    <source>
        <dbReference type="EMBL" id="ABK18353.1"/>
    </source>
</evidence>
<dbReference type="SMART" id="SM00388">
    <property type="entry name" value="HisKA"/>
    <property type="match status" value="1"/>
</dbReference>
<keyword evidence="9" id="KW-0472">Membrane</keyword>
<dbReference type="PROSITE" id="PS50109">
    <property type="entry name" value="HIS_KIN"/>
    <property type="match status" value="1"/>
</dbReference>
<feature type="transmembrane region" description="Helical" evidence="9">
    <location>
        <begin position="35"/>
        <end position="54"/>
    </location>
</feature>
<dbReference type="Pfam" id="PF00512">
    <property type="entry name" value="HisKA"/>
    <property type="match status" value="1"/>
</dbReference>
<evidence type="ECO:0000256" key="1">
    <source>
        <dbReference type="ARBA" id="ARBA00000085"/>
    </source>
</evidence>
<dbReference type="RefSeq" id="WP_011699520.1">
    <property type="nucleotide sequence ID" value="NC_008554.1"/>
</dbReference>
<accession>A0LLQ1</accession>
<dbReference type="AlphaFoldDB" id="A0LLQ1"/>
<comment type="catalytic activity">
    <reaction evidence="1">
        <text>ATP + protein L-histidine = ADP + protein N-phospho-L-histidine.</text>
        <dbReference type="EC" id="2.7.13.3"/>
    </reaction>
</comment>
<evidence type="ECO:0000256" key="5">
    <source>
        <dbReference type="ARBA" id="ARBA00022741"/>
    </source>
</evidence>
<keyword evidence="6 11" id="KW-0418">Kinase</keyword>
<keyword evidence="5" id="KW-0547">Nucleotide-binding</keyword>
<evidence type="ECO:0000313" key="12">
    <source>
        <dbReference type="Proteomes" id="UP000001784"/>
    </source>
</evidence>
<dbReference type="InterPro" id="IPR003594">
    <property type="entry name" value="HATPase_dom"/>
</dbReference>
<dbReference type="InterPro" id="IPR036890">
    <property type="entry name" value="HATPase_C_sf"/>
</dbReference>
<dbReference type="KEGG" id="sfu:Sfum_2675"/>
<dbReference type="InterPro" id="IPR003661">
    <property type="entry name" value="HisK_dim/P_dom"/>
</dbReference>
<sequence precursor="true">MALNSNKTRIALISLVVLAITVAHSFGIRSRGGYLHHLYHACFFLPLMLAGFWFGLKGALATSLSITLLNLPEVITHFEKFSPIEFDYMLQMGIYNVVAVCLGMLRDRERREQKRALEAGRLAAIGKAISCVAHDMKTPLIAIGGFGQLLMKHFETGDPRLEKLEIIVKETRRLEMMVREMLDFSRPLELHRSEEDMCLLVRESLEVVNEAATAKRVIVFSTPANPPRISVDPLRIKQVLINLMINAVEASPEGEIVTVATYKQGRNLVIDVSDKGDGIPDGKAEEIFSPFYTTKKDGTGLGLTIARKIVEAHEGRLELLQNSGKGLIVRVILPIGRRS</sequence>
<dbReference type="Proteomes" id="UP000001784">
    <property type="component" value="Chromosome"/>
</dbReference>
<dbReference type="PRINTS" id="PR00344">
    <property type="entry name" value="BCTRLSENSOR"/>
</dbReference>
<evidence type="ECO:0000259" key="10">
    <source>
        <dbReference type="PROSITE" id="PS50109"/>
    </source>
</evidence>
<dbReference type="Pfam" id="PF02518">
    <property type="entry name" value="HATPase_c"/>
    <property type="match status" value="1"/>
</dbReference>
<evidence type="ECO:0000256" key="8">
    <source>
        <dbReference type="ARBA" id="ARBA00023012"/>
    </source>
</evidence>
<dbReference type="STRING" id="335543.Sfum_2675"/>
<keyword evidence="12" id="KW-1185">Reference proteome</keyword>
<feature type="transmembrane region" description="Helical" evidence="9">
    <location>
        <begin position="88"/>
        <end position="105"/>
    </location>
</feature>
<dbReference type="EMBL" id="CP000478">
    <property type="protein sequence ID" value="ABK18353.1"/>
    <property type="molecule type" value="Genomic_DNA"/>
</dbReference>
<dbReference type="GO" id="GO:0005524">
    <property type="term" value="F:ATP binding"/>
    <property type="evidence" value="ECO:0007669"/>
    <property type="project" value="UniProtKB-KW"/>
</dbReference>
<dbReference type="InterPro" id="IPR004358">
    <property type="entry name" value="Sig_transdc_His_kin-like_C"/>
</dbReference>
<keyword evidence="9" id="KW-0812">Transmembrane</keyword>
<protein>
    <recommendedName>
        <fullName evidence="2">histidine kinase</fullName>
        <ecNumber evidence="2">2.7.13.3</ecNumber>
    </recommendedName>
</protein>
<evidence type="ECO:0000256" key="9">
    <source>
        <dbReference type="SAM" id="Phobius"/>
    </source>
</evidence>
<dbReference type="eggNOG" id="COG2205">
    <property type="taxonomic scope" value="Bacteria"/>
</dbReference>
<evidence type="ECO:0000256" key="7">
    <source>
        <dbReference type="ARBA" id="ARBA00022840"/>
    </source>
</evidence>
<dbReference type="InterPro" id="IPR005467">
    <property type="entry name" value="His_kinase_dom"/>
</dbReference>
<dbReference type="InterPro" id="IPR036097">
    <property type="entry name" value="HisK_dim/P_sf"/>
</dbReference>
<evidence type="ECO:0000256" key="6">
    <source>
        <dbReference type="ARBA" id="ARBA00022777"/>
    </source>
</evidence>
<reference evidence="11 12" key="1">
    <citation type="submission" date="2006-10" db="EMBL/GenBank/DDBJ databases">
        <title>Complete sequence of Syntrophobacter fumaroxidans MPOB.</title>
        <authorList>
            <consortium name="US DOE Joint Genome Institute"/>
            <person name="Copeland A."/>
            <person name="Lucas S."/>
            <person name="Lapidus A."/>
            <person name="Barry K."/>
            <person name="Detter J.C."/>
            <person name="Glavina del Rio T."/>
            <person name="Hammon N."/>
            <person name="Israni S."/>
            <person name="Pitluck S."/>
            <person name="Goltsman E.G."/>
            <person name="Martinez M."/>
            <person name="Schmutz J."/>
            <person name="Larimer F."/>
            <person name="Land M."/>
            <person name="Hauser L."/>
            <person name="Kyrpides N."/>
            <person name="Kim E."/>
            <person name="Boone D.R."/>
            <person name="Brockman F."/>
            <person name="Culley D."/>
            <person name="Ferry J."/>
            <person name="Gunsalus R."/>
            <person name="McInerney M.J."/>
            <person name="Morrison M."/>
            <person name="Plugge C."/>
            <person name="Rohlin L."/>
            <person name="Scholten J."/>
            <person name="Sieber J."/>
            <person name="Stams A.J.M."/>
            <person name="Worm P."/>
            <person name="Henstra A.M."/>
            <person name="Richardson P."/>
        </authorList>
    </citation>
    <scope>NUCLEOTIDE SEQUENCE [LARGE SCALE GENOMIC DNA]</scope>
    <source>
        <strain evidence="12">DSM 10017 / MPOB</strain>
    </source>
</reference>
<evidence type="ECO:0000256" key="2">
    <source>
        <dbReference type="ARBA" id="ARBA00012438"/>
    </source>
</evidence>
<evidence type="ECO:0000256" key="3">
    <source>
        <dbReference type="ARBA" id="ARBA00022553"/>
    </source>
</evidence>
<dbReference type="PANTHER" id="PTHR43065">
    <property type="entry name" value="SENSOR HISTIDINE KINASE"/>
    <property type="match status" value="1"/>
</dbReference>
<keyword evidence="3" id="KW-0597">Phosphoprotein</keyword>
<dbReference type="SUPFAM" id="SSF55874">
    <property type="entry name" value="ATPase domain of HSP90 chaperone/DNA topoisomerase II/histidine kinase"/>
    <property type="match status" value="1"/>
</dbReference>
<keyword evidence="7" id="KW-0067">ATP-binding</keyword>
<dbReference type="OrthoDB" id="9808844at2"/>
<dbReference type="SMART" id="SM00387">
    <property type="entry name" value="HATPase_c"/>
    <property type="match status" value="1"/>
</dbReference>
<dbReference type="Gene3D" id="1.10.287.130">
    <property type="match status" value="1"/>
</dbReference>
<evidence type="ECO:0000256" key="4">
    <source>
        <dbReference type="ARBA" id="ARBA00022679"/>
    </source>
</evidence>
<gene>
    <name evidence="11" type="ordered locus">Sfum_2675</name>
</gene>
<feature type="domain" description="Histidine kinase" evidence="10">
    <location>
        <begin position="131"/>
        <end position="337"/>
    </location>
</feature>
<dbReference type="GO" id="GO:0000155">
    <property type="term" value="F:phosphorelay sensor kinase activity"/>
    <property type="evidence" value="ECO:0007669"/>
    <property type="project" value="InterPro"/>
</dbReference>
<name>A0LLQ1_SYNFM</name>
<organism evidence="11 12">
    <name type="scientific">Syntrophobacter fumaroxidans (strain DSM 10017 / MPOB)</name>
    <dbReference type="NCBI Taxonomy" id="335543"/>
    <lineage>
        <taxon>Bacteria</taxon>
        <taxon>Pseudomonadati</taxon>
        <taxon>Thermodesulfobacteriota</taxon>
        <taxon>Syntrophobacteria</taxon>
        <taxon>Syntrophobacterales</taxon>
        <taxon>Syntrophobacteraceae</taxon>
        <taxon>Syntrophobacter</taxon>
    </lineage>
</organism>
<dbReference type="SUPFAM" id="SSF47384">
    <property type="entry name" value="Homodimeric domain of signal transducing histidine kinase"/>
    <property type="match status" value="1"/>
</dbReference>
<dbReference type="HOGENOM" id="CLU_000445_114_39_7"/>
<dbReference type="PANTHER" id="PTHR43065:SF10">
    <property type="entry name" value="PEROXIDE STRESS-ACTIVATED HISTIDINE KINASE MAK3"/>
    <property type="match status" value="1"/>
</dbReference>
<dbReference type="CDD" id="cd00082">
    <property type="entry name" value="HisKA"/>
    <property type="match status" value="1"/>
</dbReference>
<dbReference type="EC" id="2.7.13.3" evidence="2"/>
<keyword evidence="8" id="KW-0902">Two-component regulatory system</keyword>